<dbReference type="AlphaFoldDB" id="A0A837D3T6"/>
<accession>A0A837D3T6</accession>
<sequence length="112" mass="12375">MSGWVGSVAVGGPWAIASSRSWERLLRRAHGVGPGRVEKLSGPGGSFRVLRKWLRGSSRYRTITETVGDDAHIVSFYRCAESGTYARSAEEFFHRFPRCSRKRGSVGGRGMN</sequence>
<evidence type="ECO:0000313" key="1">
    <source>
        <dbReference type="EMBL" id="KHF42347.1"/>
    </source>
</evidence>
<comment type="caution">
    <text evidence="1">The sequence shown here is derived from an EMBL/GenBank/DDBJ whole genome shotgun (WGS) entry which is preliminary data.</text>
</comment>
<proteinExistence type="predicted"/>
<protein>
    <submittedName>
        <fullName evidence="1">Uncharacterized protein</fullName>
    </submittedName>
</protein>
<organism evidence="1 2">
    <name type="scientific">Saccharomonospora viridis</name>
    <dbReference type="NCBI Taxonomy" id="1852"/>
    <lineage>
        <taxon>Bacteria</taxon>
        <taxon>Bacillati</taxon>
        <taxon>Actinomycetota</taxon>
        <taxon>Actinomycetes</taxon>
        <taxon>Pseudonocardiales</taxon>
        <taxon>Pseudonocardiaceae</taxon>
        <taxon>Saccharomonospora</taxon>
    </lineage>
</organism>
<dbReference type="Proteomes" id="UP000030848">
    <property type="component" value="Unassembled WGS sequence"/>
</dbReference>
<dbReference type="EMBL" id="JRZE01000007">
    <property type="protein sequence ID" value="KHF42347.1"/>
    <property type="molecule type" value="Genomic_DNA"/>
</dbReference>
<reference evidence="1 2" key="1">
    <citation type="submission" date="2014-10" db="EMBL/GenBank/DDBJ databases">
        <title>Genome sequence of Micropolyspora internatus JCM3315.</title>
        <authorList>
            <person name="Shin S.-K."/>
            <person name="Yi H."/>
        </authorList>
    </citation>
    <scope>NUCLEOTIDE SEQUENCE [LARGE SCALE GENOMIC DNA]</scope>
    <source>
        <strain evidence="1 2">JCM 3315</strain>
    </source>
</reference>
<evidence type="ECO:0000313" key="2">
    <source>
        <dbReference type="Proteomes" id="UP000030848"/>
    </source>
</evidence>
<gene>
    <name evidence="1" type="ORF">MINT15_38640</name>
</gene>
<name>A0A837D3T6_9PSEU</name>